<dbReference type="GO" id="GO:0052621">
    <property type="term" value="F:diguanylate cyclase activity"/>
    <property type="evidence" value="ECO:0007669"/>
    <property type="project" value="TreeGrafter"/>
</dbReference>
<evidence type="ECO:0000256" key="1">
    <source>
        <dbReference type="SAM" id="Phobius"/>
    </source>
</evidence>
<feature type="domain" description="GGDEF" evidence="2">
    <location>
        <begin position="505"/>
        <end position="630"/>
    </location>
</feature>
<dbReference type="SMART" id="SM00267">
    <property type="entry name" value="GGDEF"/>
    <property type="match status" value="1"/>
</dbReference>
<dbReference type="Proteomes" id="UP000215694">
    <property type="component" value="Unassembled WGS sequence"/>
</dbReference>
<feature type="transmembrane region" description="Helical" evidence="1">
    <location>
        <begin position="9"/>
        <end position="28"/>
    </location>
</feature>
<dbReference type="InterPro" id="IPR050469">
    <property type="entry name" value="Diguanylate_Cyclase"/>
</dbReference>
<dbReference type="FunFam" id="3.30.70.270:FF:000001">
    <property type="entry name" value="Diguanylate cyclase domain protein"/>
    <property type="match status" value="1"/>
</dbReference>
<dbReference type="GO" id="GO:0005886">
    <property type="term" value="C:plasma membrane"/>
    <property type="evidence" value="ECO:0007669"/>
    <property type="project" value="TreeGrafter"/>
</dbReference>
<evidence type="ECO:0000259" key="2">
    <source>
        <dbReference type="PROSITE" id="PS50887"/>
    </source>
</evidence>
<dbReference type="PANTHER" id="PTHR45138:SF9">
    <property type="entry name" value="DIGUANYLATE CYCLASE DGCM-RELATED"/>
    <property type="match status" value="1"/>
</dbReference>
<protein>
    <submittedName>
        <fullName evidence="3">GGDEF domain-containing protein</fullName>
    </submittedName>
</protein>
<dbReference type="SUPFAM" id="SSF48452">
    <property type="entry name" value="TPR-like"/>
    <property type="match status" value="2"/>
</dbReference>
<keyword evidence="1" id="KW-1133">Transmembrane helix</keyword>
<dbReference type="NCBIfam" id="TIGR00254">
    <property type="entry name" value="GGDEF"/>
    <property type="match status" value="1"/>
</dbReference>
<dbReference type="SUPFAM" id="SSF55073">
    <property type="entry name" value="Nucleotide cyclase"/>
    <property type="match status" value="1"/>
</dbReference>
<dbReference type="PANTHER" id="PTHR45138">
    <property type="entry name" value="REGULATORY COMPONENTS OF SENSORY TRANSDUCTION SYSTEM"/>
    <property type="match status" value="1"/>
</dbReference>
<dbReference type="InterPro" id="IPR011990">
    <property type="entry name" value="TPR-like_helical_dom_sf"/>
</dbReference>
<dbReference type="GO" id="GO:1902201">
    <property type="term" value="P:negative regulation of bacterial-type flagellum-dependent cell motility"/>
    <property type="evidence" value="ECO:0007669"/>
    <property type="project" value="TreeGrafter"/>
</dbReference>
<accession>A0A371J4Y1</accession>
<keyword evidence="4" id="KW-1185">Reference proteome</keyword>
<dbReference type="Pfam" id="PF00990">
    <property type="entry name" value="GGDEF"/>
    <property type="match status" value="1"/>
</dbReference>
<dbReference type="RefSeq" id="WP_094367051.1">
    <property type="nucleotide sequence ID" value="NZ_NOJY02000011.1"/>
</dbReference>
<dbReference type="CDD" id="cd01949">
    <property type="entry name" value="GGDEF"/>
    <property type="match status" value="1"/>
</dbReference>
<keyword evidence="1" id="KW-0812">Transmembrane</keyword>
<dbReference type="Gene3D" id="1.25.40.10">
    <property type="entry name" value="Tetratricopeptide repeat domain"/>
    <property type="match status" value="1"/>
</dbReference>
<dbReference type="InterPro" id="IPR000160">
    <property type="entry name" value="GGDEF_dom"/>
</dbReference>
<proteinExistence type="predicted"/>
<dbReference type="InterPro" id="IPR029787">
    <property type="entry name" value="Nucleotide_cyclase"/>
</dbReference>
<dbReference type="OrthoDB" id="9805474at2"/>
<dbReference type="InterPro" id="IPR019734">
    <property type="entry name" value="TPR_rpt"/>
</dbReference>
<dbReference type="InterPro" id="IPR043128">
    <property type="entry name" value="Rev_trsase/Diguanyl_cyclase"/>
</dbReference>
<gene>
    <name evidence="3" type="ORF">CHL78_008430</name>
</gene>
<evidence type="ECO:0000313" key="4">
    <source>
        <dbReference type="Proteomes" id="UP000215694"/>
    </source>
</evidence>
<organism evidence="3 4">
    <name type="scientific">Romboutsia weinsteinii</name>
    <dbReference type="NCBI Taxonomy" id="2020949"/>
    <lineage>
        <taxon>Bacteria</taxon>
        <taxon>Bacillati</taxon>
        <taxon>Bacillota</taxon>
        <taxon>Clostridia</taxon>
        <taxon>Peptostreptococcales</taxon>
        <taxon>Peptostreptococcaceae</taxon>
        <taxon>Romboutsia</taxon>
    </lineage>
</organism>
<sequence>MNKSEKKYALRIIGILIVISILGIKFKIDKEYEGIVESIYRFEKNKITNAKLEEYIDFMKKINKAPEENILIAYTKINDNKISQAEAILSKNISNFNKYTNIKTRLTSIEVLAKIYLNQGEEDKAINLIKDNFSNLRSKDYKYNVDIILEFMDDVIDMTDANLAIELIEHGVPRYYNLSEKINLKILDKIRTWYILTNNYAKASEASIKSVHLSKKLNDKQSQAESMIELALLFSRLKGYETGIKVIQESLDIEIADERTRAEVEVYAFINLCELYLTIGDYENAEKFSDKIPDYKDNLSEEDYRDIEILKNNMDSEIYVHKNDLKSAKESLDKSLELQKKDKNESYYEKDISYALALGKFYEETGEPSKSKSIYKDLLSRAKSDKNYYLYEKVLKLLIQIEDNIILKNEYLMDLSDLVEYEQDKRYGDYSYNILDKIKYENELIESNNFKLLIYKIIFIFILGLVLFNKKLLELKRRNTHDVLINAYNRRIFDKKYKMALDNGKKFYIMILDLDNFKNINDTYGHQFGDTVLVDTCEVIRSTISRHYQLFRYGGEEFVIISKSQNNEDVLDMAESIRKEIESMTWKSDIKVTVSIGVSSYSDSTTNVLENADKNLYISKKTGKNKVTYN</sequence>
<reference evidence="3 4" key="1">
    <citation type="journal article" date="2017" name="Genome Announc.">
        <title>Draft Genome Sequence of Romboutsia weinsteinii sp. nov. Strain CCRI-19649(T) Isolated from Surface Water.</title>
        <authorList>
            <person name="Maheux A.F."/>
            <person name="Boudreau D.K."/>
            <person name="Berube E."/>
            <person name="Boissinot M."/>
            <person name="Cantin P."/>
            <person name="Raymond F."/>
            <person name="Corbeil J."/>
            <person name="Omar R.F."/>
            <person name="Bergeron M.G."/>
        </authorList>
    </citation>
    <scope>NUCLEOTIDE SEQUENCE [LARGE SCALE GENOMIC DNA]</scope>
    <source>
        <strain evidence="3 4">CCRI-19649</strain>
    </source>
</reference>
<comment type="caution">
    <text evidence="3">The sequence shown here is derived from an EMBL/GenBank/DDBJ whole genome shotgun (WGS) entry which is preliminary data.</text>
</comment>
<feature type="transmembrane region" description="Helical" evidence="1">
    <location>
        <begin position="452"/>
        <end position="468"/>
    </location>
</feature>
<dbReference type="PROSITE" id="PS50887">
    <property type="entry name" value="GGDEF"/>
    <property type="match status" value="1"/>
</dbReference>
<evidence type="ECO:0000313" key="3">
    <source>
        <dbReference type="EMBL" id="RDY27737.1"/>
    </source>
</evidence>
<dbReference type="AlphaFoldDB" id="A0A371J4Y1"/>
<keyword evidence="1" id="KW-0472">Membrane</keyword>
<dbReference type="EMBL" id="NOJY02000011">
    <property type="protein sequence ID" value="RDY27737.1"/>
    <property type="molecule type" value="Genomic_DNA"/>
</dbReference>
<dbReference type="Pfam" id="PF13181">
    <property type="entry name" value="TPR_8"/>
    <property type="match status" value="1"/>
</dbReference>
<dbReference type="GO" id="GO:0043709">
    <property type="term" value="P:cell adhesion involved in single-species biofilm formation"/>
    <property type="evidence" value="ECO:0007669"/>
    <property type="project" value="TreeGrafter"/>
</dbReference>
<dbReference type="Gene3D" id="3.30.70.270">
    <property type="match status" value="1"/>
</dbReference>
<name>A0A371J4Y1_9FIRM</name>